<feature type="compositionally biased region" description="Low complexity" evidence="1">
    <location>
        <begin position="20"/>
        <end position="31"/>
    </location>
</feature>
<dbReference type="STRING" id="3983.A0A2C9VJ47"/>
<proteinExistence type="predicted"/>
<dbReference type="EMBL" id="CM004393">
    <property type="protein sequence ID" value="OAY45510.1"/>
    <property type="molecule type" value="Genomic_DNA"/>
</dbReference>
<evidence type="ECO:0000313" key="2">
    <source>
        <dbReference type="EMBL" id="OAY45510.1"/>
    </source>
</evidence>
<feature type="region of interest" description="Disordered" evidence="1">
    <location>
        <begin position="80"/>
        <end position="105"/>
    </location>
</feature>
<evidence type="ECO:0000313" key="3">
    <source>
        <dbReference type="Proteomes" id="UP000091857"/>
    </source>
</evidence>
<accession>A0A2C9VJ47</accession>
<protein>
    <submittedName>
        <fullName evidence="2">Uncharacterized protein</fullName>
    </submittedName>
</protein>
<name>A0A2C9VJ47_MANES</name>
<comment type="caution">
    <text evidence="2">The sequence shown here is derived from an EMBL/GenBank/DDBJ whole genome shotgun (WGS) entry which is preliminary data.</text>
</comment>
<dbReference type="OrthoDB" id="2012654at2759"/>
<sequence>MEKKQGFFAALKEEVVRGLSPSRSRSRSSSPARTGSPISGLLRRKKNNSSNNSHYNPYAAQPETLVARSGSLRPLIGETLTPLIEGPDPDGGEGEPKRVGSGLGEWMKGQLSRTPSVSSVAYRKSDLRLLLGVMGAPLAPVHVSTMDPLPHLSIKDTPIETSSAQYILQQYTAASGGQKLQNSIRNAYAMGKLKMIASEFETSTRVVKNRNGTKGAESGGFVLWQMNPDMWYVELAVGGSKVHAGCNGKLVWRHTPWLGAHTAKGPVRPLRRALQGLDPKSTASMFADARCIGEKKINGEECFILKLCADPQTLKARSEGPAEIIRHVLFGYFSQKTGLLVYMEDSHLTRIQSNGGDAVYWETTINSFLDDYRPVEGIMIAHSGRTIVTLYRFGEVAMSHTKTKMEEAWTIEEVAFNVPGLSVDCFIPPADLRSSSIGETCELPHDEKGKSAMALAAHRAKVAALEKQHDSSTDNVIWKMEV</sequence>
<dbReference type="AlphaFoldDB" id="A0A2C9VJ47"/>
<dbReference type="InterPro" id="IPR006873">
    <property type="entry name" value="DUF620"/>
</dbReference>
<dbReference type="PANTHER" id="PTHR31300">
    <property type="entry name" value="LIPASE"/>
    <property type="match status" value="1"/>
</dbReference>
<dbReference type="Pfam" id="PF04788">
    <property type="entry name" value="DUF620"/>
    <property type="match status" value="1"/>
</dbReference>
<gene>
    <name evidence="2" type="ORF">MANES_07G066800v8</name>
</gene>
<dbReference type="OMA" id="CEYPQEE"/>
<feature type="region of interest" description="Disordered" evidence="1">
    <location>
        <begin position="13"/>
        <end position="62"/>
    </location>
</feature>
<dbReference type="Proteomes" id="UP000091857">
    <property type="component" value="Chromosome 7"/>
</dbReference>
<evidence type="ECO:0000256" key="1">
    <source>
        <dbReference type="SAM" id="MobiDB-lite"/>
    </source>
</evidence>
<organism evidence="2 3">
    <name type="scientific">Manihot esculenta</name>
    <name type="common">Cassava</name>
    <name type="synonym">Jatropha manihot</name>
    <dbReference type="NCBI Taxonomy" id="3983"/>
    <lineage>
        <taxon>Eukaryota</taxon>
        <taxon>Viridiplantae</taxon>
        <taxon>Streptophyta</taxon>
        <taxon>Embryophyta</taxon>
        <taxon>Tracheophyta</taxon>
        <taxon>Spermatophyta</taxon>
        <taxon>Magnoliopsida</taxon>
        <taxon>eudicotyledons</taxon>
        <taxon>Gunneridae</taxon>
        <taxon>Pentapetalae</taxon>
        <taxon>rosids</taxon>
        <taxon>fabids</taxon>
        <taxon>Malpighiales</taxon>
        <taxon>Euphorbiaceae</taxon>
        <taxon>Crotonoideae</taxon>
        <taxon>Manihoteae</taxon>
        <taxon>Manihot</taxon>
    </lineage>
</organism>
<keyword evidence="3" id="KW-1185">Reference proteome</keyword>
<dbReference type="PANTHER" id="PTHR31300:SF2">
    <property type="entry name" value="LIPASE-LIKE PROTEIN"/>
    <property type="match status" value="1"/>
</dbReference>
<reference evidence="3" key="1">
    <citation type="journal article" date="2016" name="Nat. Biotechnol.">
        <title>Sequencing wild and cultivated cassava and related species reveals extensive interspecific hybridization and genetic diversity.</title>
        <authorList>
            <person name="Bredeson J.V."/>
            <person name="Lyons J.B."/>
            <person name="Prochnik S.E."/>
            <person name="Wu G.A."/>
            <person name="Ha C.M."/>
            <person name="Edsinger-Gonzales E."/>
            <person name="Grimwood J."/>
            <person name="Schmutz J."/>
            <person name="Rabbi I.Y."/>
            <person name="Egesi C."/>
            <person name="Nauluvula P."/>
            <person name="Lebot V."/>
            <person name="Ndunguru J."/>
            <person name="Mkamilo G."/>
            <person name="Bart R.S."/>
            <person name="Setter T.L."/>
            <person name="Gleadow R.M."/>
            <person name="Kulakow P."/>
            <person name="Ferguson M.E."/>
            <person name="Rounsley S."/>
            <person name="Rokhsar D.S."/>
        </authorList>
    </citation>
    <scope>NUCLEOTIDE SEQUENCE [LARGE SCALE GENOMIC DNA]</scope>
    <source>
        <strain evidence="3">cv. AM560-2</strain>
    </source>
</reference>
<dbReference type="Gramene" id="Manes.07G066800.1.v8.1">
    <property type="protein sequence ID" value="Manes.07G066800.1.v8.1.CDS"/>
    <property type="gene ID" value="Manes.07G066800.v8.1"/>
</dbReference>